<dbReference type="SUPFAM" id="SSF56784">
    <property type="entry name" value="HAD-like"/>
    <property type="match status" value="1"/>
</dbReference>
<accession>F2L2T4</accession>
<proteinExistence type="inferred from homology"/>
<dbReference type="EMBL" id="CP002590">
    <property type="protein sequence ID" value="AEA11872.1"/>
    <property type="molecule type" value="Genomic_DNA"/>
</dbReference>
<dbReference type="HAMAP" id="MF_01419">
    <property type="entry name" value="GPH_hydrolase_arch"/>
    <property type="match status" value="1"/>
</dbReference>
<dbReference type="InterPro" id="IPR006382">
    <property type="entry name" value="PGPase"/>
</dbReference>
<feature type="binding site" evidence="5">
    <location>
        <position position="154"/>
    </location>
    <ligand>
        <name>substrate</name>
    </ligand>
</feature>
<dbReference type="GO" id="GO:0005829">
    <property type="term" value="C:cytosol"/>
    <property type="evidence" value="ECO:0007669"/>
    <property type="project" value="TreeGrafter"/>
</dbReference>
<comment type="similarity">
    <text evidence="5">Belongs to the archaeal SPP-like hydrolase family.</text>
</comment>
<evidence type="ECO:0000256" key="5">
    <source>
        <dbReference type="HAMAP-Rule" id="MF_01419"/>
    </source>
</evidence>
<dbReference type="EC" id="3.1.3.18" evidence="5"/>
<dbReference type="GeneID" id="10359921"/>
<evidence type="ECO:0000256" key="1">
    <source>
        <dbReference type="ARBA" id="ARBA00022723"/>
    </source>
</evidence>
<evidence type="ECO:0000256" key="4">
    <source>
        <dbReference type="ARBA" id="ARBA00023277"/>
    </source>
</evidence>
<feature type="binding site" evidence="5">
    <location>
        <position position="177"/>
    </location>
    <ligand>
        <name>Mg(2+)</name>
        <dbReference type="ChEBI" id="CHEBI:18420"/>
    </ligand>
</feature>
<organism evidence="6 7">
    <name type="scientific">Thermoproteus uzoniensis (strain 768-20)</name>
    <dbReference type="NCBI Taxonomy" id="999630"/>
    <lineage>
        <taxon>Archaea</taxon>
        <taxon>Thermoproteota</taxon>
        <taxon>Thermoprotei</taxon>
        <taxon>Thermoproteales</taxon>
        <taxon>Thermoproteaceae</taxon>
        <taxon>Thermoproteus</taxon>
    </lineage>
</organism>
<feature type="binding site" evidence="5">
    <location>
        <position position="181"/>
    </location>
    <ligand>
        <name>Mg(2+)</name>
        <dbReference type="ChEBI" id="CHEBI:18420"/>
    </ligand>
</feature>
<keyword evidence="3 5" id="KW-0460">Magnesium</keyword>
<dbReference type="AlphaFoldDB" id="F2L2T4"/>
<keyword evidence="1 5" id="KW-0479">Metal-binding</keyword>
<sequence length="231" mass="24554">MKCKALVADIDGTLTLSRDTYELSLEALAALRRLRNLGVRVALATANGLDYALSIARYLGVNAVIAENGCIVALEGEIHELCVAFPRQEVVDVVLSTGLVRESEQNRCRKYDLAFYPVADPAAALSAIRSRLGNSYRVEYSGYAIHVRPQGVDKGTGLAFLCRAWGLPCSLVAVVGDSEVDAPMLRLGWGIAVGNADEEAKNAARITVEGPSGLGFAEAVDIIIDGIACSD</sequence>
<dbReference type="Proteomes" id="UP000008138">
    <property type="component" value="Chromosome"/>
</dbReference>
<dbReference type="RefSeq" id="WP_013679208.1">
    <property type="nucleotide sequence ID" value="NC_015315.1"/>
</dbReference>
<dbReference type="GO" id="GO:0000287">
    <property type="term" value="F:magnesium ion binding"/>
    <property type="evidence" value="ECO:0007669"/>
    <property type="project" value="InterPro"/>
</dbReference>
<keyword evidence="2 5" id="KW-0378">Hydrolase</keyword>
<protein>
    <recommendedName>
        <fullName evidence="5">Phosphoglycolate phosphatase</fullName>
        <shortName evidence="5">PGP</shortName>
        <shortName evidence="5">PGPase</shortName>
        <ecNumber evidence="5">3.1.3.18</ecNumber>
    </recommendedName>
</protein>
<dbReference type="KEGG" id="tuz:TUZN_0376"/>
<evidence type="ECO:0000313" key="7">
    <source>
        <dbReference type="Proteomes" id="UP000008138"/>
    </source>
</evidence>
<comment type="catalytic activity">
    <reaction evidence="5">
        <text>2-phosphoglycolate + H2O = glycolate + phosphate</text>
        <dbReference type="Rhea" id="RHEA:14369"/>
        <dbReference type="ChEBI" id="CHEBI:15377"/>
        <dbReference type="ChEBI" id="CHEBI:29805"/>
        <dbReference type="ChEBI" id="CHEBI:43474"/>
        <dbReference type="ChEBI" id="CHEBI:58033"/>
        <dbReference type="EC" id="3.1.3.18"/>
    </reaction>
</comment>
<dbReference type="OrthoDB" id="120822at2157"/>
<gene>
    <name evidence="6" type="ordered locus">TUZN_0376</name>
</gene>
<feature type="binding site" evidence="5">
    <location>
        <position position="11"/>
    </location>
    <ligand>
        <name>Mg(2+)</name>
        <dbReference type="ChEBI" id="CHEBI:18420"/>
    </ligand>
</feature>
<dbReference type="InterPro" id="IPR036412">
    <property type="entry name" value="HAD-like_sf"/>
</dbReference>
<keyword evidence="7" id="KW-1185">Reference proteome</keyword>
<dbReference type="HOGENOM" id="CLU_044146_2_0_2"/>
<name>F2L2T4_THEU7</name>
<comment type="function">
    <text evidence="5">Catalyzes the dephosphorylation of 2-phosphoglycolate.</text>
</comment>
<feature type="active site" description="Nucleophile" evidence="5">
    <location>
        <position position="9"/>
    </location>
</feature>
<dbReference type="PANTHER" id="PTHR10000">
    <property type="entry name" value="PHOSPHOSERINE PHOSPHATASE"/>
    <property type="match status" value="1"/>
</dbReference>
<comment type="cofactor">
    <cofactor evidence="5">
        <name>Mg(2+)</name>
        <dbReference type="ChEBI" id="CHEBI:18420"/>
    </cofactor>
</comment>
<keyword evidence="4 5" id="KW-0119">Carbohydrate metabolism</keyword>
<evidence type="ECO:0000256" key="3">
    <source>
        <dbReference type="ARBA" id="ARBA00022842"/>
    </source>
</evidence>
<dbReference type="PANTHER" id="PTHR10000:SF8">
    <property type="entry name" value="HAD SUPERFAMILY HYDROLASE-LIKE, TYPE 3"/>
    <property type="match status" value="1"/>
</dbReference>
<evidence type="ECO:0000256" key="2">
    <source>
        <dbReference type="ARBA" id="ARBA00022801"/>
    </source>
</evidence>
<feature type="binding site" evidence="5">
    <location>
        <position position="9"/>
    </location>
    <ligand>
        <name>Mg(2+)</name>
        <dbReference type="ChEBI" id="CHEBI:18420"/>
    </ligand>
</feature>
<reference evidence="6 7" key="1">
    <citation type="journal article" date="2011" name="J. Bacteriol.">
        <title>Complete genome sequence of the thermoacidophilic crenarchaeon Thermoproteus uzoniensis 768-20.</title>
        <authorList>
            <person name="Mardanov A.V."/>
            <person name="Gumerov V.M."/>
            <person name="Beletsky A.V."/>
            <person name="Prokofeva M.I."/>
            <person name="Bonch-Osmolovskaya E.A."/>
            <person name="Ravin N.V."/>
            <person name="Skryabin K.G."/>
        </authorList>
    </citation>
    <scope>NUCLEOTIDE SEQUENCE [LARGE SCALE GENOMIC DNA]</scope>
    <source>
        <strain evidence="6 7">768-20</strain>
    </source>
</reference>
<dbReference type="Gene3D" id="3.90.1070.10">
    <property type="match status" value="1"/>
</dbReference>
<dbReference type="STRING" id="999630.TUZN_0376"/>
<dbReference type="Pfam" id="PF08282">
    <property type="entry name" value="Hydrolase_3"/>
    <property type="match status" value="2"/>
</dbReference>
<dbReference type="eggNOG" id="arCOG01213">
    <property type="taxonomic scope" value="Archaea"/>
</dbReference>
<dbReference type="Gene3D" id="3.40.50.1000">
    <property type="entry name" value="HAD superfamily/HAD-like"/>
    <property type="match status" value="1"/>
</dbReference>
<reference key="2">
    <citation type="submission" date="2011-03" db="EMBL/GenBank/DDBJ databases">
        <title>Complete genome sequence of the thermoacidophilic crenarchaeon Thermoproteus uzoniensis 768-20.</title>
        <authorList>
            <person name="Mardanov A.V."/>
            <person name="Gumerov V.M."/>
            <person name="Beletsky A.V."/>
            <person name="Prokofeva M.I."/>
            <person name="Bonch-Osmolovskaya E.A."/>
            <person name="Ravin N.V."/>
            <person name="Skryabin K.G."/>
        </authorList>
    </citation>
    <scope>NUCLEOTIDE SEQUENCE</scope>
    <source>
        <strain>768-20</strain>
    </source>
</reference>
<dbReference type="GO" id="GO:0008967">
    <property type="term" value="F:phosphoglycolate phosphatase activity"/>
    <property type="evidence" value="ECO:0007669"/>
    <property type="project" value="UniProtKB-UniRule"/>
</dbReference>
<evidence type="ECO:0000313" key="6">
    <source>
        <dbReference type="EMBL" id="AEA11872.1"/>
    </source>
</evidence>
<dbReference type="InterPro" id="IPR023214">
    <property type="entry name" value="HAD_sf"/>
</dbReference>